<name>A0A430QUJ0_SCHBO</name>
<evidence type="ECO:0000313" key="2">
    <source>
        <dbReference type="EMBL" id="RTG91348.1"/>
    </source>
</evidence>
<evidence type="ECO:0000256" key="1">
    <source>
        <dbReference type="PROSITE-ProRule" id="PRU10141"/>
    </source>
</evidence>
<keyword evidence="3" id="KW-1185">Reference proteome</keyword>
<evidence type="ECO:0008006" key="4">
    <source>
        <dbReference type="Google" id="ProtNLM"/>
    </source>
</evidence>
<protein>
    <recommendedName>
        <fullName evidence="4">Protein kinase domain-containing protein</fullName>
    </recommendedName>
</protein>
<proteinExistence type="predicted"/>
<accession>A0A430QUJ0</accession>
<dbReference type="EMBL" id="QMKO01000228">
    <property type="protein sequence ID" value="RTG91348.1"/>
    <property type="molecule type" value="Genomic_DNA"/>
</dbReference>
<organism evidence="2 3">
    <name type="scientific">Schistosoma bovis</name>
    <name type="common">Blood fluke</name>
    <dbReference type="NCBI Taxonomy" id="6184"/>
    <lineage>
        <taxon>Eukaryota</taxon>
        <taxon>Metazoa</taxon>
        <taxon>Spiralia</taxon>
        <taxon>Lophotrochozoa</taxon>
        <taxon>Platyhelminthes</taxon>
        <taxon>Trematoda</taxon>
        <taxon>Digenea</taxon>
        <taxon>Strigeidida</taxon>
        <taxon>Schistosomatoidea</taxon>
        <taxon>Schistosomatidae</taxon>
        <taxon>Schistosoma</taxon>
    </lineage>
</organism>
<sequence length="304" mass="34607">FAEFSCSSIPETQRNLSGSCYSTEITIVSISGSDSFDCIIRTSNHSDIAIINSFTVLQKLTDILFPYSSDTEFEAPSFELIDELRLPSEVGSGDVHSDLFSVTNEKNSLDLSTLILTNYTEFRFYLLDNVTCVSKRRKSMQTVLSIPIDFLDKNAKSKRVDVFRKMNLLYTKPEHKLLLHHLALLHRRHYLPRYHHVQNILDLVLLTSVVLLCQPSKYFSQKYNVLQCNVMLLQWLNQYLNSSPKTYIPKSSFTLENLLGEGNYGIVYKGKLSINADDESNSNDTEIAIKTLKVLRGLDFPPGL</sequence>
<feature type="non-terminal residue" evidence="2">
    <location>
        <position position="1"/>
    </location>
</feature>
<keyword evidence="1" id="KW-0547">Nucleotide-binding</keyword>
<dbReference type="SUPFAM" id="SSF56112">
    <property type="entry name" value="Protein kinase-like (PK-like)"/>
    <property type="match status" value="1"/>
</dbReference>
<dbReference type="PROSITE" id="PS00107">
    <property type="entry name" value="PROTEIN_KINASE_ATP"/>
    <property type="match status" value="1"/>
</dbReference>
<feature type="binding site" evidence="1">
    <location>
        <position position="290"/>
    </location>
    <ligand>
        <name>ATP</name>
        <dbReference type="ChEBI" id="CHEBI:30616"/>
    </ligand>
</feature>
<evidence type="ECO:0000313" key="3">
    <source>
        <dbReference type="Proteomes" id="UP000290809"/>
    </source>
</evidence>
<keyword evidence="1" id="KW-0067">ATP-binding</keyword>
<comment type="caution">
    <text evidence="2">The sequence shown here is derived from an EMBL/GenBank/DDBJ whole genome shotgun (WGS) entry which is preliminary data.</text>
</comment>
<dbReference type="InterPro" id="IPR011009">
    <property type="entry name" value="Kinase-like_dom_sf"/>
</dbReference>
<dbReference type="Gene3D" id="3.30.200.20">
    <property type="entry name" value="Phosphorylase Kinase, domain 1"/>
    <property type="match status" value="1"/>
</dbReference>
<dbReference type="STRING" id="6184.A0A430QUJ0"/>
<dbReference type="GO" id="GO:0005524">
    <property type="term" value="F:ATP binding"/>
    <property type="evidence" value="ECO:0007669"/>
    <property type="project" value="UniProtKB-UniRule"/>
</dbReference>
<dbReference type="Proteomes" id="UP000290809">
    <property type="component" value="Unassembled WGS sequence"/>
</dbReference>
<dbReference type="InterPro" id="IPR017441">
    <property type="entry name" value="Protein_kinase_ATP_BS"/>
</dbReference>
<dbReference type="AlphaFoldDB" id="A0A430QUJ0"/>
<reference evidence="2 3" key="1">
    <citation type="journal article" date="2019" name="PLoS Pathog.">
        <title>Genome sequence of the bovine parasite Schistosoma bovis Tanzania.</title>
        <authorList>
            <person name="Oey H."/>
            <person name="Zakrzewski M."/>
            <person name="Gobert G."/>
            <person name="Gravermann K."/>
            <person name="Stoye J."/>
            <person name="Jones M."/>
            <person name="Mcmanus D."/>
            <person name="Krause L."/>
        </authorList>
    </citation>
    <scope>NUCLEOTIDE SEQUENCE [LARGE SCALE GENOMIC DNA]</scope>
    <source>
        <strain evidence="2 3">TAN1997</strain>
    </source>
</reference>
<gene>
    <name evidence="2" type="ORF">DC041_0005656</name>
</gene>